<evidence type="ECO:0000256" key="13">
    <source>
        <dbReference type="ARBA" id="ARBA00037356"/>
    </source>
</evidence>
<keyword evidence="6 14" id="KW-0121">Carboxypeptidase</keyword>
<evidence type="ECO:0000256" key="14">
    <source>
        <dbReference type="RuleBase" id="RU361156"/>
    </source>
</evidence>
<evidence type="ECO:0000256" key="2">
    <source>
        <dbReference type="ARBA" id="ARBA00004609"/>
    </source>
</evidence>
<reference evidence="15" key="2">
    <citation type="submission" date="2023-05" db="EMBL/GenBank/DDBJ databases">
        <authorList>
            <consortium name="Lawrence Berkeley National Laboratory"/>
            <person name="Steindorff A."/>
            <person name="Hensen N."/>
            <person name="Bonometti L."/>
            <person name="Westerberg I."/>
            <person name="Brannstrom I.O."/>
            <person name="Guillou S."/>
            <person name="Cros-Aarteil S."/>
            <person name="Calhoun S."/>
            <person name="Haridas S."/>
            <person name="Kuo A."/>
            <person name="Mondo S."/>
            <person name="Pangilinan J."/>
            <person name="Riley R."/>
            <person name="Labutti K."/>
            <person name="Andreopoulos B."/>
            <person name="Lipzen A."/>
            <person name="Chen C."/>
            <person name="Yanf M."/>
            <person name="Daum C."/>
            <person name="Ng V."/>
            <person name="Clum A."/>
            <person name="Ohm R."/>
            <person name="Martin F."/>
            <person name="Silar P."/>
            <person name="Natvig D."/>
            <person name="Lalanne C."/>
            <person name="Gautier V."/>
            <person name="Ament-Velasquez S.L."/>
            <person name="Kruys A."/>
            <person name="Hutchinson M.I."/>
            <person name="Powell A.J."/>
            <person name="Barry K."/>
            <person name="Miller A.N."/>
            <person name="Grigoriev I.V."/>
            <person name="Debuchy R."/>
            <person name="Gladieux P."/>
            <person name="Thoren M.H."/>
            <person name="Johannesson H."/>
        </authorList>
    </citation>
    <scope>NUCLEOTIDE SEQUENCE</scope>
    <source>
        <strain evidence="15">CBS 508.74</strain>
    </source>
</reference>
<protein>
    <recommendedName>
        <fullName evidence="14">Carboxypeptidase</fullName>
        <ecNumber evidence="14">3.4.16.-</ecNumber>
    </recommendedName>
</protein>
<evidence type="ECO:0000256" key="12">
    <source>
        <dbReference type="ARBA" id="ARBA00023288"/>
    </source>
</evidence>
<evidence type="ECO:0000256" key="3">
    <source>
        <dbReference type="ARBA" id="ARBA00009431"/>
    </source>
</evidence>
<keyword evidence="8 14" id="KW-0732">Signal</keyword>
<keyword evidence="5" id="KW-0336">GPI-anchor</keyword>
<dbReference type="InterPro" id="IPR018202">
    <property type="entry name" value="Ser_caboxypep_ser_AS"/>
</dbReference>
<evidence type="ECO:0000256" key="10">
    <source>
        <dbReference type="ARBA" id="ARBA00023026"/>
    </source>
</evidence>
<keyword evidence="7 14" id="KW-0645">Protease</keyword>
<keyword evidence="11" id="KW-0325">Glycoprotein</keyword>
<dbReference type="PANTHER" id="PTHR11802:SF189">
    <property type="entry name" value="CARBOXYPEPTIDASE"/>
    <property type="match status" value="1"/>
</dbReference>
<dbReference type="EMBL" id="MU853355">
    <property type="protein sequence ID" value="KAK4109649.1"/>
    <property type="molecule type" value="Genomic_DNA"/>
</dbReference>
<dbReference type="Pfam" id="PF00450">
    <property type="entry name" value="Peptidase_S10"/>
    <property type="match status" value="1"/>
</dbReference>
<proteinExistence type="inferred from homology"/>
<feature type="signal peptide" evidence="14">
    <location>
        <begin position="1"/>
        <end position="17"/>
    </location>
</feature>
<keyword evidence="12" id="KW-0449">Lipoprotein</keyword>
<evidence type="ECO:0000256" key="9">
    <source>
        <dbReference type="ARBA" id="ARBA00022801"/>
    </source>
</evidence>
<dbReference type="PRINTS" id="PR00724">
    <property type="entry name" value="CRBOXYPTASEC"/>
</dbReference>
<gene>
    <name evidence="15" type="ORF">N656DRAFT_715779</name>
</gene>
<dbReference type="InterPro" id="IPR033124">
    <property type="entry name" value="Ser_caboxypep_his_AS"/>
</dbReference>
<dbReference type="AlphaFoldDB" id="A0AAN6TA49"/>
<evidence type="ECO:0000256" key="1">
    <source>
        <dbReference type="ARBA" id="ARBA00001003"/>
    </source>
</evidence>
<sequence length="608" mass="66684">MILSFGSLLGVNLLAQAARCAFTPPTPETGKLQIARSLLDPRVSLSFKQTHICETTPGVKSYSGYVNLPADDAEGRPYDIHTFFWFFEARKNPSNAPLSIWLQGGPGSPSIIAALGENGPCFVTRDAKGTVLNPWSWNNEVNMLYIDQPVQTGFSYDRLINGTIDETLLPYVVTPLPPSAPPPDLNSTFLQGVFPSQDPASTANTTLTAARAAWHFMQTWMKEFPIYKPKTNKISIWGESYGGHYVPTFAHFFSEQSRTNRNDSNVIPLTIDAVGLVNACIDILTQMPAYPLMAFNNTYGLQIINETQYNAAMDSFPACRNLVEKCQSLADEKDPLALGNVAEVNEACSEAYYSCFQTMSGAVENSGINVFDITAPVPGSFPPRYLAGYLNSKEIQLELGVPLNISGLSMAAFEAFMSTGDFVLGKNLAKLGDLLDQGVKVALMYGDSDYQCNWYGGELVSLAIESKFSQGFRSAGYANIQTNNTYVGGLVRQHGPLSFSRILGAGHEAPWYQPETSYEIFKRVMFNKDVATGKVPIAKCGNYSTTGPDNVAGVMNEMLSHPPVECYLWNIFQTCTSSQTEMLRNGTAVLQDYIMVGYQTGNGTIHYY</sequence>
<dbReference type="Proteomes" id="UP001302812">
    <property type="component" value="Unassembled WGS sequence"/>
</dbReference>
<dbReference type="PROSITE" id="PS00560">
    <property type="entry name" value="CARBOXYPEPT_SER_HIS"/>
    <property type="match status" value="1"/>
</dbReference>
<keyword evidence="4" id="KW-1003">Cell membrane</keyword>
<comment type="subcellular location">
    <subcellularLocation>
        <location evidence="2">Cell membrane</location>
        <topology evidence="2">Lipid-anchor</topology>
        <topology evidence="2">GPI-anchor</topology>
    </subcellularLocation>
</comment>
<evidence type="ECO:0000256" key="7">
    <source>
        <dbReference type="ARBA" id="ARBA00022670"/>
    </source>
</evidence>
<evidence type="ECO:0000256" key="8">
    <source>
        <dbReference type="ARBA" id="ARBA00022729"/>
    </source>
</evidence>
<comment type="similarity">
    <text evidence="3 14">Belongs to the peptidase S10 family.</text>
</comment>
<dbReference type="RefSeq" id="XP_064667219.1">
    <property type="nucleotide sequence ID" value="XM_064812079.1"/>
</dbReference>
<evidence type="ECO:0000256" key="5">
    <source>
        <dbReference type="ARBA" id="ARBA00022622"/>
    </source>
</evidence>
<dbReference type="GeneID" id="89936204"/>
<dbReference type="SUPFAM" id="SSF53474">
    <property type="entry name" value="alpha/beta-Hydrolases"/>
    <property type="match status" value="1"/>
</dbReference>
<dbReference type="GO" id="GO:0000324">
    <property type="term" value="C:fungal-type vacuole"/>
    <property type="evidence" value="ECO:0007669"/>
    <property type="project" value="TreeGrafter"/>
</dbReference>
<dbReference type="EC" id="3.4.16.-" evidence="14"/>
<dbReference type="InterPro" id="IPR029058">
    <property type="entry name" value="AB_hydrolase_fold"/>
</dbReference>
<comment type="function">
    <text evidence="13">Extracellular serine carboxypeptidase that contributes to pathogenicity.</text>
</comment>
<dbReference type="Gene3D" id="3.40.50.1820">
    <property type="entry name" value="alpha/beta hydrolase"/>
    <property type="match status" value="1"/>
</dbReference>
<dbReference type="GO" id="GO:0006508">
    <property type="term" value="P:proteolysis"/>
    <property type="evidence" value="ECO:0007669"/>
    <property type="project" value="UniProtKB-KW"/>
</dbReference>
<keyword evidence="9 14" id="KW-0378">Hydrolase</keyword>
<accession>A0AAN6TA49</accession>
<organism evidence="15 16">
    <name type="scientific">Canariomyces notabilis</name>
    <dbReference type="NCBI Taxonomy" id="2074819"/>
    <lineage>
        <taxon>Eukaryota</taxon>
        <taxon>Fungi</taxon>
        <taxon>Dikarya</taxon>
        <taxon>Ascomycota</taxon>
        <taxon>Pezizomycotina</taxon>
        <taxon>Sordariomycetes</taxon>
        <taxon>Sordariomycetidae</taxon>
        <taxon>Sordariales</taxon>
        <taxon>Chaetomiaceae</taxon>
        <taxon>Canariomyces</taxon>
    </lineage>
</organism>
<keyword evidence="16" id="KW-1185">Reference proteome</keyword>
<evidence type="ECO:0000313" key="16">
    <source>
        <dbReference type="Proteomes" id="UP001302812"/>
    </source>
</evidence>
<dbReference type="GO" id="GO:0098552">
    <property type="term" value="C:side of membrane"/>
    <property type="evidence" value="ECO:0007669"/>
    <property type="project" value="UniProtKB-KW"/>
</dbReference>
<dbReference type="InterPro" id="IPR001563">
    <property type="entry name" value="Peptidase_S10"/>
</dbReference>
<reference evidence="15" key="1">
    <citation type="journal article" date="2023" name="Mol. Phylogenet. Evol.">
        <title>Genome-scale phylogeny and comparative genomics of the fungal order Sordariales.</title>
        <authorList>
            <person name="Hensen N."/>
            <person name="Bonometti L."/>
            <person name="Westerberg I."/>
            <person name="Brannstrom I.O."/>
            <person name="Guillou S."/>
            <person name="Cros-Aarteil S."/>
            <person name="Calhoun S."/>
            <person name="Haridas S."/>
            <person name="Kuo A."/>
            <person name="Mondo S."/>
            <person name="Pangilinan J."/>
            <person name="Riley R."/>
            <person name="LaButti K."/>
            <person name="Andreopoulos B."/>
            <person name="Lipzen A."/>
            <person name="Chen C."/>
            <person name="Yan M."/>
            <person name="Daum C."/>
            <person name="Ng V."/>
            <person name="Clum A."/>
            <person name="Steindorff A."/>
            <person name="Ohm R.A."/>
            <person name="Martin F."/>
            <person name="Silar P."/>
            <person name="Natvig D.O."/>
            <person name="Lalanne C."/>
            <person name="Gautier V."/>
            <person name="Ament-Velasquez S.L."/>
            <person name="Kruys A."/>
            <person name="Hutchinson M.I."/>
            <person name="Powell A.J."/>
            <person name="Barry K."/>
            <person name="Miller A.N."/>
            <person name="Grigoriev I.V."/>
            <person name="Debuchy R."/>
            <person name="Gladieux P."/>
            <person name="Hiltunen Thoren M."/>
            <person name="Johannesson H."/>
        </authorList>
    </citation>
    <scope>NUCLEOTIDE SEQUENCE</scope>
    <source>
        <strain evidence="15">CBS 508.74</strain>
    </source>
</reference>
<dbReference type="GO" id="GO:0005886">
    <property type="term" value="C:plasma membrane"/>
    <property type="evidence" value="ECO:0007669"/>
    <property type="project" value="UniProtKB-SubCell"/>
</dbReference>
<keyword evidence="10" id="KW-0843">Virulence</keyword>
<dbReference type="PANTHER" id="PTHR11802">
    <property type="entry name" value="SERINE PROTEASE FAMILY S10 SERINE CARBOXYPEPTIDASE"/>
    <property type="match status" value="1"/>
</dbReference>
<comment type="catalytic activity">
    <reaction evidence="1">
        <text>Preferential release of a C-terminal arginine or lysine residue.</text>
        <dbReference type="EC" id="3.4.16.6"/>
    </reaction>
</comment>
<dbReference type="PROSITE" id="PS00131">
    <property type="entry name" value="CARBOXYPEPT_SER_SER"/>
    <property type="match status" value="1"/>
</dbReference>
<evidence type="ECO:0000256" key="6">
    <source>
        <dbReference type="ARBA" id="ARBA00022645"/>
    </source>
</evidence>
<feature type="chain" id="PRO_5042663400" description="Carboxypeptidase" evidence="14">
    <location>
        <begin position="18"/>
        <end position="608"/>
    </location>
</feature>
<dbReference type="GO" id="GO:0004185">
    <property type="term" value="F:serine-type carboxypeptidase activity"/>
    <property type="evidence" value="ECO:0007669"/>
    <property type="project" value="UniProtKB-UniRule"/>
</dbReference>
<evidence type="ECO:0000256" key="4">
    <source>
        <dbReference type="ARBA" id="ARBA00022475"/>
    </source>
</evidence>
<keyword evidence="5" id="KW-0472">Membrane</keyword>
<name>A0AAN6TA49_9PEZI</name>
<comment type="caution">
    <text evidence="15">The sequence shown here is derived from an EMBL/GenBank/DDBJ whole genome shotgun (WGS) entry which is preliminary data.</text>
</comment>
<evidence type="ECO:0000313" key="15">
    <source>
        <dbReference type="EMBL" id="KAK4109649.1"/>
    </source>
</evidence>
<evidence type="ECO:0000256" key="11">
    <source>
        <dbReference type="ARBA" id="ARBA00023180"/>
    </source>
</evidence>